<evidence type="ECO:0000313" key="3">
    <source>
        <dbReference type="EMBL" id="KAJ4377542.1"/>
    </source>
</evidence>
<proteinExistence type="predicted"/>
<dbReference type="Pfam" id="PF21762">
    <property type="entry name" value="DEDDh_C"/>
    <property type="match status" value="1"/>
</dbReference>
<dbReference type="GO" id="GO:0005634">
    <property type="term" value="C:nucleus"/>
    <property type="evidence" value="ECO:0007669"/>
    <property type="project" value="TreeGrafter"/>
</dbReference>
<dbReference type="AlphaFoldDB" id="A0A9W9CRY1"/>
<evidence type="ECO:0000259" key="2">
    <source>
        <dbReference type="Pfam" id="PF21762"/>
    </source>
</evidence>
<protein>
    <recommendedName>
        <fullName evidence="2">Gfd2/YDR514C-like C-terminal domain-containing protein</fullName>
    </recommendedName>
</protein>
<feature type="domain" description="Gfd2/YDR514C-like C-terminal" evidence="2">
    <location>
        <begin position="68"/>
        <end position="264"/>
    </location>
</feature>
<keyword evidence="4" id="KW-1185">Reference proteome</keyword>
<evidence type="ECO:0000313" key="4">
    <source>
        <dbReference type="Proteomes" id="UP001140560"/>
    </source>
</evidence>
<feature type="region of interest" description="Disordered" evidence="1">
    <location>
        <begin position="410"/>
        <end position="464"/>
    </location>
</feature>
<dbReference type="InterPro" id="IPR048519">
    <property type="entry name" value="Gfd2/YDR514C-like_C"/>
</dbReference>
<feature type="compositionally biased region" description="Basic and acidic residues" evidence="1">
    <location>
        <begin position="439"/>
        <end position="451"/>
    </location>
</feature>
<accession>A0A9W9CRY1</accession>
<dbReference type="Proteomes" id="UP001140560">
    <property type="component" value="Unassembled WGS sequence"/>
</dbReference>
<organism evidence="3 4">
    <name type="scientific">Neocucurbitaria cava</name>
    <dbReference type="NCBI Taxonomy" id="798079"/>
    <lineage>
        <taxon>Eukaryota</taxon>
        <taxon>Fungi</taxon>
        <taxon>Dikarya</taxon>
        <taxon>Ascomycota</taxon>
        <taxon>Pezizomycotina</taxon>
        <taxon>Dothideomycetes</taxon>
        <taxon>Pleosporomycetidae</taxon>
        <taxon>Pleosporales</taxon>
        <taxon>Pleosporineae</taxon>
        <taxon>Cucurbitariaceae</taxon>
        <taxon>Neocucurbitaria</taxon>
    </lineage>
</organism>
<gene>
    <name evidence="3" type="ORF">N0V83_000367</name>
</gene>
<feature type="region of interest" description="Disordered" evidence="1">
    <location>
        <begin position="357"/>
        <end position="384"/>
    </location>
</feature>
<sequence>MDSNYNMSFNTGFNPNAPPFSSRMTPPMLALRDAFANVDDVTAWNHCLGLRRLNNIPPMANDLADHIIVVCLDCEHWSENTDETTEIGFGTFKTQDLRPFVQSGNFGDHAENLMKQIRFYLLRTIPHSHLPKTNPNSRGVEGNRFGQARFATFTEARSILGNVFIQPIKNVASLRSQNHPIVVLGQDITHDRDNLKDKDVAFDVNGMGTVIRYIDTQVLAGEAGFWNHRNEKVGLRSLVQRLWFQHSDPHTAANDVGRTLISAFQLALINHPCKKLENVTKSMLQVADGIEAHSRATFQSLGGSAQYCWKCGSREHMIANCRATGLRCEECWSKGRFQEAGTHITLHCMWRAQEKAQARRAHHEEQRRRAGAQPRRSYRGRGQNYQGYSIIRNLPPGDFTTWYLTHANLPPSHRPPSGGRGGDGWASTGRGSWTGYGRGRGDGGGRGDGRGRGGHGRGGSSSGW</sequence>
<dbReference type="InterPro" id="IPR040151">
    <property type="entry name" value="Gfd2/YDR514C-like"/>
</dbReference>
<dbReference type="EMBL" id="JAPEUY010000001">
    <property type="protein sequence ID" value="KAJ4377542.1"/>
    <property type="molecule type" value="Genomic_DNA"/>
</dbReference>
<feature type="compositionally biased region" description="Basic and acidic residues" evidence="1">
    <location>
        <begin position="357"/>
        <end position="368"/>
    </location>
</feature>
<dbReference type="PANTHER" id="PTHR28083">
    <property type="entry name" value="GOOD FOR FULL DBP5 ACTIVITY PROTEIN 2"/>
    <property type="match status" value="1"/>
</dbReference>
<name>A0A9W9CRY1_9PLEO</name>
<reference evidence="3" key="1">
    <citation type="submission" date="2022-10" db="EMBL/GenBank/DDBJ databases">
        <title>Tapping the CABI collections for fungal endophytes: first genome assemblies for Collariella, Neodidymelliopsis, Ascochyta clinopodiicola, Didymella pomorum, Didymosphaeria variabile, Neocosmospora piperis and Neocucurbitaria cava.</title>
        <authorList>
            <person name="Hill R."/>
        </authorList>
    </citation>
    <scope>NUCLEOTIDE SEQUENCE</scope>
    <source>
        <strain evidence="3">IMI 356814</strain>
    </source>
</reference>
<evidence type="ECO:0000256" key="1">
    <source>
        <dbReference type="SAM" id="MobiDB-lite"/>
    </source>
</evidence>
<dbReference type="OrthoDB" id="5953249at2759"/>
<dbReference type="PANTHER" id="PTHR28083:SF1">
    <property type="entry name" value="GOOD FOR FULL DBP5 ACTIVITY PROTEIN 2"/>
    <property type="match status" value="1"/>
</dbReference>
<comment type="caution">
    <text evidence="3">The sequence shown here is derived from an EMBL/GenBank/DDBJ whole genome shotgun (WGS) entry which is preliminary data.</text>
</comment>